<reference evidence="2 3" key="1">
    <citation type="submission" date="2020-01" db="EMBL/GenBank/DDBJ databases">
        <title>Bactrocera dorsalis gut bacteria genome.</title>
        <authorList>
            <person name="Zhang H."/>
            <person name="Cai Z."/>
        </authorList>
    </citation>
    <scope>NUCLEOTIDE SEQUENCE [LARGE SCALE GENOMIC DNA]</scope>
    <source>
        <strain evidence="2 3">BD177</strain>
    </source>
</reference>
<name>A0A6P1V1J9_9ENTR</name>
<accession>A0A6P1V1J9</accession>
<organism evidence="2 3">
    <name type="scientific">Klebsiella michiganensis</name>
    <dbReference type="NCBI Taxonomy" id="1134687"/>
    <lineage>
        <taxon>Bacteria</taxon>
        <taxon>Pseudomonadati</taxon>
        <taxon>Pseudomonadota</taxon>
        <taxon>Gammaproteobacteria</taxon>
        <taxon>Enterobacterales</taxon>
        <taxon>Enterobacteriaceae</taxon>
        <taxon>Klebsiella/Raoultella group</taxon>
        <taxon>Klebsiella</taxon>
    </lineage>
</organism>
<dbReference type="EMBL" id="CP048108">
    <property type="protein sequence ID" value="QHS48275.1"/>
    <property type="molecule type" value="Genomic_DNA"/>
</dbReference>
<keyword evidence="1" id="KW-1133">Transmembrane helix</keyword>
<evidence type="ECO:0000313" key="2">
    <source>
        <dbReference type="EMBL" id="QHS48275.1"/>
    </source>
</evidence>
<sequence length="191" mass="21438">MLKNRINLQVIIWTTLIGGFISSLVKSGTESNMPPRVAGEISPPAAHIDAWLGWLGINSHSLDYVYQGVTIPGAVMLYHWLFSFAFAFLYVLISAYWPKVRLWYGAAYGLIITLVMHGFLIPALGFRHPAYLNGETGWLWNLNGYELWSETLGHICWSFSIEISMIAVLALLAKPIQGAWANESQPRSRVQ</sequence>
<proteinExistence type="predicted"/>
<feature type="transmembrane region" description="Helical" evidence="1">
    <location>
        <begin position="102"/>
        <end position="124"/>
    </location>
</feature>
<dbReference type="AlphaFoldDB" id="A0A6P1V1J9"/>
<dbReference type="Pfam" id="PF07274">
    <property type="entry name" value="DUF1440"/>
    <property type="match status" value="1"/>
</dbReference>
<dbReference type="InterPro" id="IPR009898">
    <property type="entry name" value="DUF1440"/>
</dbReference>
<dbReference type="Proteomes" id="UP000464389">
    <property type="component" value="Chromosome"/>
</dbReference>
<evidence type="ECO:0000256" key="1">
    <source>
        <dbReference type="SAM" id="Phobius"/>
    </source>
</evidence>
<gene>
    <name evidence="2" type="ORF">GW952_23030</name>
</gene>
<dbReference type="RefSeq" id="WP_160741597.1">
    <property type="nucleotide sequence ID" value="NZ_CP048108.1"/>
</dbReference>
<feature type="transmembrane region" description="Helical" evidence="1">
    <location>
        <begin position="77"/>
        <end position="97"/>
    </location>
</feature>
<keyword evidence="1" id="KW-0472">Membrane</keyword>
<protein>
    <submittedName>
        <fullName evidence="2">DUF1440 domain-containing protein</fullName>
    </submittedName>
</protein>
<feature type="transmembrane region" description="Helical" evidence="1">
    <location>
        <begin position="6"/>
        <end position="25"/>
    </location>
</feature>
<evidence type="ECO:0000313" key="3">
    <source>
        <dbReference type="Proteomes" id="UP000464389"/>
    </source>
</evidence>
<feature type="transmembrane region" description="Helical" evidence="1">
    <location>
        <begin position="152"/>
        <end position="173"/>
    </location>
</feature>
<keyword evidence="1" id="KW-0812">Transmembrane</keyword>